<proteinExistence type="predicted"/>
<dbReference type="Proteomes" id="UP000663419">
    <property type="component" value="Chromosome 4"/>
</dbReference>
<evidence type="ECO:0000313" key="1">
    <source>
        <dbReference type="EMBL" id="QSS54854.1"/>
    </source>
</evidence>
<dbReference type="EMBL" id="CP069105">
    <property type="protein sequence ID" value="QSS54854.1"/>
    <property type="molecule type" value="Genomic_DNA"/>
</dbReference>
<evidence type="ECO:0000313" key="2">
    <source>
        <dbReference type="Proteomes" id="UP000663419"/>
    </source>
</evidence>
<sequence>MSLQNDRAAFCIKDSCLECMLLARWCIPLRFSKNIRHSGIGTRIPGNLENLVLILPLFHFFMPSGTVALLQYRSGRSAMSLTSKIGPPCLPFSMTKLPVGFAEYRFPETPQSMGSRRSFLSRLFYPEKKSRWRVACSLALPFVLPKPWGCTETLLSLAFQLVRQRLEDAYGGILSIWMV</sequence>
<reference evidence="1" key="1">
    <citation type="submission" date="2021-01" db="EMBL/GenBank/DDBJ databases">
        <title>Chromosome-level genome assembly of a human fungal pathogen reveals clustering of transcriptionally co-regulated genes.</title>
        <authorList>
            <person name="Voorhies M."/>
            <person name="Cohen S."/>
            <person name="Shea T.P."/>
            <person name="Petrus S."/>
            <person name="Munoz J.F."/>
            <person name="Poplawski S."/>
            <person name="Goldman W.E."/>
            <person name="Michael T."/>
            <person name="Cuomo C.A."/>
            <person name="Sil A."/>
            <person name="Beyhan S."/>
        </authorList>
    </citation>
    <scope>NUCLEOTIDE SEQUENCE</scope>
    <source>
        <strain evidence="1">H88</strain>
    </source>
</reference>
<gene>
    <name evidence="1" type="ORF">I7I53_02545</name>
</gene>
<protein>
    <submittedName>
        <fullName evidence="1">C6 transcription factor</fullName>
    </submittedName>
</protein>
<organism evidence="1 2">
    <name type="scientific">Ajellomyces capsulatus (strain H88)</name>
    <name type="common">Darling's disease fungus</name>
    <name type="synonym">Histoplasma capsulatum</name>
    <dbReference type="NCBI Taxonomy" id="544711"/>
    <lineage>
        <taxon>Eukaryota</taxon>
        <taxon>Fungi</taxon>
        <taxon>Dikarya</taxon>
        <taxon>Ascomycota</taxon>
        <taxon>Pezizomycotina</taxon>
        <taxon>Eurotiomycetes</taxon>
        <taxon>Eurotiomycetidae</taxon>
        <taxon>Onygenales</taxon>
        <taxon>Ajellomycetaceae</taxon>
        <taxon>Histoplasma</taxon>
    </lineage>
</organism>
<dbReference type="AlphaFoldDB" id="A0A8A1LR01"/>
<name>A0A8A1LR01_AJEC8</name>
<dbReference type="VEuPathDB" id="FungiDB:I7I53_02545"/>
<accession>A0A8A1LR01</accession>